<sequence length="320" mass="36903">MAIPAALGALISYAAASAFFWHFPHILHKKKNISFTCPHISHRGGSAEGYENTLKSFQNAVKQGTNMLELDVRMTRDRQVVVFHDQTLARVAERDLSVAEFDYKELPSLNSKIPIDTIPGEYFSDLSWPEDERRIPLLKEVFQEFPKIPINIDIKENDMELIQEVSKLIDEYQRADITVWGSFSSDVCNKCYDVNPNVCLFFSAKRVLVLMLCAVTGLLPFIPMKETHFEVFLPMSMKRRRLKQVSELSLKEKCLLWICETFLVWKPMINHLKKRGIHVYLWVCNDPDEFAECRKIGVTGIMTDHPTLLREFLNTSKSAE</sequence>
<dbReference type="GO" id="GO:0004622">
    <property type="term" value="F:phosphatidylcholine lysophospholipase activity"/>
    <property type="evidence" value="ECO:0007669"/>
    <property type="project" value="TreeGrafter"/>
</dbReference>
<accession>A0A1D2N3V3</accession>
<comment type="caution">
    <text evidence="14">The sequence shown here is derived from an EMBL/GenBank/DDBJ whole genome shotgun (WGS) entry which is preliminary data.</text>
</comment>
<protein>
    <submittedName>
        <fullName evidence="14">Glycerophosphodiester phosphodiesterase domain-containing protein 1</fullName>
    </submittedName>
</protein>
<keyword evidence="15" id="KW-1185">Reference proteome</keyword>
<dbReference type="STRING" id="48709.A0A1D2N3V3"/>
<evidence type="ECO:0000256" key="11">
    <source>
        <dbReference type="ARBA" id="ARBA00048580"/>
    </source>
</evidence>
<evidence type="ECO:0000256" key="12">
    <source>
        <dbReference type="ARBA" id="ARBA00048947"/>
    </source>
</evidence>
<comment type="catalytic activity">
    <reaction evidence="9">
        <text>N-(5Z,8Z,11Z,14Z-eicosatetraenoyl)-1-(9Z-octadecenoyl)-sn-glycero-3-phosphoethanolamine + H2O = N-(5Z,8Z,11Z,14Z-eicosatetraenoyl)-ethanolamine + 1-(9Z-octadecenoyl)-sn-glycero-3-phosphate + H(+)</text>
        <dbReference type="Rhea" id="RHEA:45544"/>
        <dbReference type="ChEBI" id="CHEBI:2700"/>
        <dbReference type="ChEBI" id="CHEBI:15377"/>
        <dbReference type="ChEBI" id="CHEBI:15378"/>
        <dbReference type="ChEBI" id="CHEBI:74544"/>
        <dbReference type="ChEBI" id="CHEBI:85223"/>
    </reaction>
    <physiologicalReaction direction="left-to-right" evidence="9">
        <dbReference type="Rhea" id="RHEA:45545"/>
    </physiologicalReaction>
</comment>
<dbReference type="InterPro" id="IPR052271">
    <property type="entry name" value="GDPD-Related"/>
</dbReference>
<dbReference type="PROSITE" id="PS50007">
    <property type="entry name" value="PIPLC_X_DOMAIN"/>
    <property type="match status" value="1"/>
</dbReference>
<keyword evidence="4" id="KW-0378">Hydrolase</keyword>
<keyword evidence="5" id="KW-1133">Transmembrane helix</keyword>
<name>A0A1D2N3V3_ORCCI</name>
<feature type="domain" description="GP-PDE" evidence="13">
    <location>
        <begin position="37"/>
        <end position="313"/>
    </location>
</feature>
<evidence type="ECO:0000256" key="1">
    <source>
        <dbReference type="ARBA" id="ARBA00004370"/>
    </source>
</evidence>
<dbReference type="GO" id="GO:0008081">
    <property type="term" value="F:phosphoric diester hydrolase activity"/>
    <property type="evidence" value="ECO:0007669"/>
    <property type="project" value="InterPro"/>
</dbReference>
<comment type="catalytic activity">
    <reaction evidence="11">
        <text>1-O-(1Z-octadecenyl)-sn-glycero-3-phospho-N-hexadecanoyl-ethanolamine + H2O = 1-O-(1Z-octadecenyl)-sn-glycero-3-phosphate + N-hexadecanoylethanolamine + H(+)</text>
        <dbReference type="Rhea" id="RHEA:53184"/>
        <dbReference type="ChEBI" id="CHEBI:15377"/>
        <dbReference type="ChEBI" id="CHEBI:15378"/>
        <dbReference type="ChEBI" id="CHEBI:71464"/>
        <dbReference type="ChEBI" id="CHEBI:137009"/>
        <dbReference type="ChEBI" id="CHEBI:137017"/>
    </reaction>
    <physiologicalReaction direction="left-to-right" evidence="11">
        <dbReference type="Rhea" id="RHEA:53185"/>
    </physiologicalReaction>
</comment>
<dbReference type="PANTHER" id="PTHR42758:SF2">
    <property type="entry name" value="PHOSPHATIDYLGLYCEROL PHOSPHOLIPASE C"/>
    <property type="match status" value="1"/>
</dbReference>
<evidence type="ECO:0000256" key="3">
    <source>
        <dbReference type="ARBA" id="ARBA00022692"/>
    </source>
</evidence>
<comment type="catalytic activity">
    <reaction evidence="12">
        <text>N,1-di-(9Z-octadecenoyl)-sn-glycero-3-phosphoethanolamine + H2O = N-(9Z-octadecenoyl) ethanolamine + 1-(9Z-octadecenoyl)-sn-glycero-3-phosphate + H(+)</text>
        <dbReference type="Rhea" id="RHEA:56460"/>
        <dbReference type="ChEBI" id="CHEBI:15377"/>
        <dbReference type="ChEBI" id="CHEBI:15378"/>
        <dbReference type="ChEBI" id="CHEBI:71466"/>
        <dbReference type="ChEBI" id="CHEBI:74544"/>
        <dbReference type="ChEBI" id="CHEBI:85222"/>
    </reaction>
    <physiologicalReaction direction="left-to-right" evidence="12">
        <dbReference type="Rhea" id="RHEA:56461"/>
    </physiologicalReaction>
</comment>
<evidence type="ECO:0000256" key="9">
    <source>
        <dbReference type="ARBA" id="ARBA00047392"/>
    </source>
</evidence>
<evidence type="ECO:0000256" key="5">
    <source>
        <dbReference type="ARBA" id="ARBA00022989"/>
    </source>
</evidence>
<gene>
    <name evidence="14" type="ORF">Ocin01_06733</name>
</gene>
<evidence type="ECO:0000313" key="14">
    <source>
        <dbReference type="EMBL" id="ODM99949.1"/>
    </source>
</evidence>
<dbReference type="OMA" id="MWVLNTE"/>
<dbReference type="Gene3D" id="3.20.20.190">
    <property type="entry name" value="Phosphatidylinositol (PI) phosphodiesterase"/>
    <property type="match status" value="1"/>
</dbReference>
<comment type="subcellular location">
    <subcellularLocation>
        <location evidence="1">Membrane</location>
    </subcellularLocation>
</comment>
<dbReference type="GO" id="GO:0046475">
    <property type="term" value="P:glycerophospholipid catabolic process"/>
    <property type="evidence" value="ECO:0007669"/>
    <property type="project" value="TreeGrafter"/>
</dbReference>
<evidence type="ECO:0000256" key="4">
    <source>
        <dbReference type="ARBA" id="ARBA00022801"/>
    </source>
</evidence>
<dbReference type="PANTHER" id="PTHR42758">
    <property type="entry name" value="PHOSPHATIDYLGLYCEROL PHOSPHOLIPASE C"/>
    <property type="match status" value="1"/>
</dbReference>
<dbReference type="Pfam" id="PF03009">
    <property type="entry name" value="GDPD"/>
    <property type="match status" value="1"/>
</dbReference>
<comment type="similarity">
    <text evidence="2">Belongs to the glycerophosphoryl diester phosphodiesterase family.</text>
</comment>
<reference evidence="14 15" key="1">
    <citation type="journal article" date="2016" name="Genome Biol. Evol.">
        <title>Gene Family Evolution Reflects Adaptation to Soil Environmental Stressors in the Genome of the Collembolan Orchesella cincta.</title>
        <authorList>
            <person name="Faddeeva-Vakhrusheva A."/>
            <person name="Derks M.F."/>
            <person name="Anvar S.Y."/>
            <person name="Agamennone V."/>
            <person name="Suring W."/>
            <person name="Smit S."/>
            <person name="van Straalen N.M."/>
            <person name="Roelofs D."/>
        </authorList>
    </citation>
    <scope>NUCLEOTIDE SEQUENCE [LARGE SCALE GENOMIC DNA]</scope>
    <source>
        <tissue evidence="14">Mixed pool</tissue>
    </source>
</reference>
<comment type="catalytic activity">
    <reaction evidence="10">
        <text>N-hexadecanoyl-1-(9Z-octadecenoyl)-sn-glycero-3-phosphoethanolamine + H2O = N-hexadecanoylethanolamine + 1-(9Z-octadecenoyl)-sn-glycero-3-phosphate + H(+)</text>
        <dbReference type="Rhea" id="RHEA:53168"/>
        <dbReference type="ChEBI" id="CHEBI:15377"/>
        <dbReference type="ChEBI" id="CHEBI:15378"/>
        <dbReference type="ChEBI" id="CHEBI:71464"/>
        <dbReference type="ChEBI" id="CHEBI:74544"/>
        <dbReference type="ChEBI" id="CHEBI:85217"/>
    </reaction>
    <physiologicalReaction direction="left-to-right" evidence="10">
        <dbReference type="Rhea" id="RHEA:53169"/>
    </physiologicalReaction>
</comment>
<evidence type="ECO:0000256" key="7">
    <source>
        <dbReference type="ARBA" id="ARBA00023136"/>
    </source>
</evidence>
<keyword evidence="3" id="KW-0812">Transmembrane</keyword>
<evidence type="ECO:0000259" key="13">
    <source>
        <dbReference type="PROSITE" id="PS51704"/>
    </source>
</evidence>
<dbReference type="InterPro" id="IPR030395">
    <property type="entry name" value="GP_PDE_dom"/>
</dbReference>
<evidence type="ECO:0000256" key="6">
    <source>
        <dbReference type="ARBA" id="ARBA00023098"/>
    </source>
</evidence>
<evidence type="ECO:0000256" key="10">
    <source>
        <dbReference type="ARBA" id="ARBA00047538"/>
    </source>
</evidence>
<evidence type="ECO:0000256" key="8">
    <source>
        <dbReference type="ARBA" id="ARBA00036083"/>
    </source>
</evidence>
<proteinExistence type="inferred from homology"/>
<dbReference type="PROSITE" id="PS51704">
    <property type="entry name" value="GP_PDE"/>
    <property type="match status" value="1"/>
</dbReference>
<dbReference type="CDD" id="cd08612">
    <property type="entry name" value="GDPD_GDE4"/>
    <property type="match status" value="1"/>
</dbReference>
<keyword evidence="7" id="KW-0472">Membrane</keyword>
<dbReference type="EMBL" id="LJIJ01000244">
    <property type="protein sequence ID" value="ODM99949.1"/>
    <property type="molecule type" value="Genomic_DNA"/>
</dbReference>
<keyword evidence="6" id="KW-0443">Lipid metabolism</keyword>
<dbReference type="Proteomes" id="UP000094527">
    <property type="component" value="Unassembled WGS sequence"/>
</dbReference>
<dbReference type="SUPFAM" id="SSF51695">
    <property type="entry name" value="PLC-like phosphodiesterases"/>
    <property type="match status" value="1"/>
</dbReference>
<comment type="catalytic activity">
    <reaction evidence="8">
        <text>1-O-hexadecyl-sn-glycero-3-phosphocholine + H2O = 1-O-hexadecyl-sn-glycero-3-phosphate + choline + H(+)</text>
        <dbReference type="Rhea" id="RHEA:41143"/>
        <dbReference type="ChEBI" id="CHEBI:15354"/>
        <dbReference type="ChEBI" id="CHEBI:15377"/>
        <dbReference type="ChEBI" id="CHEBI:15378"/>
        <dbReference type="ChEBI" id="CHEBI:64496"/>
        <dbReference type="ChEBI" id="CHEBI:77580"/>
    </reaction>
    <physiologicalReaction direction="left-to-right" evidence="8">
        <dbReference type="Rhea" id="RHEA:41144"/>
    </physiologicalReaction>
</comment>
<dbReference type="GO" id="GO:0005789">
    <property type="term" value="C:endoplasmic reticulum membrane"/>
    <property type="evidence" value="ECO:0007669"/>
    <property type="project" value="TreeGrafter"/>
</dbReference>
<dbReference type="OrthoDB" id="1058301at2759"/>
<dbReference type="InterPro" id="IPR017946">
    <property type="entry name" value="PLC-like_Pdiesterase_TIM-brl"/>
</dbReference>
<evidence type="ECO:0000313" key="15">
    <source>
        <dbReference type="Proteomes" id="UP000094527"/>
    </source>
</evidence>
<dbReference type="AlphaFoldDB" id="A0A1D2N3V3"/>
<evidence type="ECO:0000256" key="2">
    <source>
        <dbReference type="ARBA" id="ARBA00007277"/>
    </source>
</evidence>
<organism evidence="14 15">
    <name type="scientific">Orchesella cincta</name>
    <name type="common">Springtail</name>
    <name type="synonym">Podura cincta</name>
    <dbReference type="NCBI Taxonomy" id="48709"/>
    <lineage>
        <taxon>Eukaryota</taxon>
        <taxon>Metazoa</taxon>
        <taxon>Ecdysozoa</taxon>
        <taxon>Arthropoda</taxon>
        <taxon>Hexapoda</taxon>
        <taxon>Collembola</taxon>
        <taxon>Entomobryomorpha</taxon>
        <taxon>Entomobryoidea</taxon>
        <taxon>Orchesellidae</taxon>
        <taxon>Orchesellinae</taxon>
        <taxon>Orchesella</taxon>
    </lineage>
</organism>